<dbReference type="Proteomes" id="UP000183063">
    <property type="component" value="Unassembled WGS sequence"/>
</dbReference>
<evidence type="ECO:0000256" key="1">
    <source>
        <dbReference type="ARBA" id="ARBA00004418"/>
    </source>
</evidence>
<evidence type="ECO:0000256" key="3">
    <source>
        <dbReference type="ARBA" id="ARBA00022475"/>
    </source>
</evidence>
<evidence type="ECO:0000313" key="13">
    <source>
        <dbReference type="Proteomes" id="UP000198939"/>
    </source>
</evidence>
<dbReference type="AlphaFoldDB" id="A0A1H8IJY8"/>
<reference evidence="10" key="2">
    <citation type="submission" date="2016-10" db="EMBL/GenBank/DDBJ databases">
        <authorList>
            <person name="de Groot N.N."/>
        </authorList>
    </citation>
    <scope>NUCLEOTIDE SEQUENCE [LARGE SCALE GENOMIC DNA]</scope>
    <source>
        <strain evidence="10">CCBAU85039</strain>
    </source>
</reference>
<keyword evidence="4 9" id="KW-0732">Signal</keyword>
<feature type="signal peptide" evidence="9">
    <location>
        <begin position="1"/>
        <end position="22"/>
    </location>
</feature>
<protein>
    <submittedName>
        <fullName evidence="11">Multiple sugar transport system substrate-binding protein</fullName>
    </submittedName>
    <submittedName>
        <fullName evidence="10">Putative ABC transporter-binding protein</fullName>
    </submittedName>
</protein>
<reference evidence="12" key="3">
    <citation type="submission" date="2016-10" db="EMBL/GenBank/DDBJ databases">
        <authorList>
            <person name="Wibberg D."/>
        </authorList>
    </citation>
    <scope>NUCLEOTIDE SEQUENCE [LARGE SCALE GENOMIC DNA]</scope>
</reference>
<evidence type="ECO:0000313" key="11">
    <source>
        <dbReference type="EMBL" id="SEN68589.1"/>
    </source>
</evidence>
<comment type="similarity">
    <text evidence="2">Belongs to the bacterial solute-binding protein 1 family.</text>
</comment>
<evidence type="ECO:0000256" key="8">
    <source>
        <dbReference type="ARBA" id="ARBA00023288"/>
    </source>
</evidence>
<evidence type="ECO:0000313" key="10">
    <source>
        <dbReference type="EMBL" id="SEH71468.1"/>
    </source>
</evidence>
<evidence type="ECO:0000256" key="5">
    <source>
        <dbReference type="ARBA" id="ARBA00022764"/>
    </source>
</evidence>
<sequence>MKPNKRKGTTMKFNTGSLPALAALLASVTLPGMANATVTVLGWPGGSEETALRATVEAYNAQAGISDADKVQLLFFNRDGFFDKLQADMAAGSDAFDVNLVATYSIGRYAPYMEAVELGPEAAKVFGDAVLKTMQFNGKQYGVPTDLSLHFMYYRKDLVDALMKDEAAKKTYGEIALKYLGKELQPKDPDSWTWDDWAATSLYFSKQVNSASPVRYGTVLQMKNLLFNMMVFQSLPRSYGGDWMDKDGKITVDSDAYKTGLELYKKLYDAGASPKDSLSYEYAETNAAYGSGQAATALQWNAAAADLTNAEKSPAVAAVTGIVAPPAGPDGRADHIHGLGLGLNKNAKNKEGATKFLKWLATEDAALLYAKSGGSPALSPDVVAKVSSDRPDLVKLGEFASKYGYVMNGATSASALSVYELQAKEFTGFWSGQQGLDDALAHVKTGMQDLLKK</sequence>
<comment type="subcellular location">
    <subcellularLocation>
        <location evidence="1">Periplasm</location>
    </subcellularLocation>
</comment>
<evidence type="ECO:0000256" key="7">
    <source>
        <dbReference type="ARBA" id="ARBA00023139"/>
    </source>
</evidence>
<keyword evidence="13" id="KW-1185">Reference proteome</keyword>
<evidence type="ECO:0000256" key="9">
    <source>
        <dbReference type="SAM" id="SignalP"/>
    </source>
</evidence>
<keyword evidence="6" id="KW-0472">Membrane</keyword>
<keyword evidence="11" id="KW-0813">Transport</keyword>
<dbReference type="Gene3D" id="3.40.190.10">
    <property type="entry name" value="Periplasmic binding protein-like II"/>
    <property type="match status" value="1"/>
</dbReference>
<feature type="chain" id="PRO_5030029542" evidence="9">
    <location>
        <begin position="23"/>
        <end position="453"/>
    </location>
</feature>
<dbReference type="Proteomes" id="UP000198939">
    <property type="component" value="Unassembled WGS sequence"/>
</dbReference>
<dbReference type="STRING" id="501024.RTCCBAU85039_1940"/>
<keyword evidence="11" id="KW-0762">Sugar transport</keyword>
<keyword evidence="8" id="KW-0449">Lipoprotein</keyword>
<accession>A0A1H8IJY8</accession>
<name>A0A1H8IJY8_9HYPH</name>
<keyword evidence="5" id="KW-0574">Periplasm</keyword>
<evidence type="ECO:0000256" key="4">
    <source>
        <dbReference type="ARBA" id="ARBA00022729"/>
    </source>
</evidence>
<dbReference type="GO" id="GO:0042597">
    <property type="term" value="C:periplasmic space"/>
    <property type="evidence" value="ECO:0007669"/>
    <property type="project" value="UniProtKB-SubCell"/>
</dbReference>
<dbReference type="PANTHER" id="PTHR43649:SF33">
    <property type="entry name" value="POLYGALACTURONAN_RHAMNOGALACTURONAN-BINDING PROTEIN YTCQ"/>
    <property type="match status" value="1"/>
</dbReference>
<dbReference type="InterPro" id="IPR006059">
    <property type="entry name" value="SBP"/>
</dbReference>
<dbReference type="EMBL" id="FOCV01000006">
    <property type="protein sequence ID" value="SEN68589.1"/>
    <property type="molecule type" value="Genomic_DNA"/>
</dbReference>
<dbReference type="InterPro" id="IPR050490">
    <property type="entry name" value="Bact_solute-bd_prot1"/>
</dbReference>
<keyword evidence="3" id="KW-1003">Cell membrane</keyword>
<proteinExistence type="inferred from homology"/>
<evidence type="ECO:0000313" key="12">
    <source>
        <dbReference type="Proteomes" id="UP000183063"/>
    </source>
</evidence>
<evidence type="ECO:0000256" key="6">
    <source>
        <dbReference type="ARBA" id="ARBA00023136"/>
    </source>
</evidence>
<reference evidence="11 13" key="1">
    <citation type="submission" date="2016-10" db="EMBL/GenBank/DDBJ databases">
        <authorList>
            <person name="Varghese N."/>
            <person name="Submissions S."/>
        </authorList>
    </citation>
    <scope>NUCLEOTIDE SEQUENCE [LARGE SCALE GENOMIC DNA]</scope>
    <source>
        <strain evidence="11 13">CGMCC 1.7071</strain>
    </source>
</reference>
<dbReference type="SUPFAM" id="SSF53850">
    <property type="entry name" value="Periplasmic binding protein-like II"/>
    <property type="match status" value="1"/>
</dbReference>
<dbReference type="EMBL" id="FNXB01000008">
    <property type="protein sequence ID" value="SEH71468.1"/>
    <property type="molecule type" value="Genomic_DNA"/>
</dbReference>
<dbReference type="PANTHER" id="PTHR43649">
    <property type="entry name" value="ARABINOSE-BINDING PROTEIN-RELATED"/>
    <property type="match status" value="1"/>
</dbReference>
<keyword evidence="7" id="KW-0564">Palmitate</keyword>
<organism evidence="10 12">
    <name type="scientific">Rhizobium tibeticum</name>
    <dbReference type="NCBI Taxonomy" id="501024"/>
    <lineage>
        <taxon>Bacteria</taxon>
        <taxon>Pseudomonadati</taxon>
        <taxon>Pseudomonadota</taxon>
        <taxon>Alphaproteobacteria</taxon>
        <taxon>Hyphomicrobiales</taxon>
        <taxon>Rhizobiaceae</taxon>
        <taxon>Rhizobium/Agrobacterium group</taxon>
        <taxon>Rhizobium</taxon>
    </lineage>
</organism>
<gene>
    <name evidence="10" type="ORF">RTCCBAU85039_1940</name>
    <name evidence="11" type="ORF">SAMN05216228_1006153</name>
</gene>
<evidence type="ECO:0000256" key="2">
    <source>
        <dbReference type="ARBA" id="ARBA00008520"/>
    </source>
</evidence>
<dbReference type="Pfam" id="PF01547">
    <property type="entry name" value="SBP_bac_1"/>
    <property type="match status" value="1"/>
</dbReference>